<dbReference type="OrthoDB" id="1344361at2"/>
<keyword evidence="2" id="KW-1185">Reference proteome</keyword>
<dbReference type="EMBL" id="PJNI01000001">
    <property type="protein sequence ID" value="PKR81811.1"/>
    <property type="molecule type" value="Genomic_DNA"/>
</dbReference>
<reference evidence="1 2" key="1">
    <citation type="submission" date="2017-12" db="EMBL/GenBank/DDBJ databases">
        <title>The draft genome sequence of Brumimicrobium saltpan LHR20.</title>
        <authorList>
            <person name="Do Z.-J."/>
            <person name="Luo H.-R."/>
        </authorList>
    </citation>
    <scope>NUCLEOTIDE SEQUENCE [LARGE SCALE GENOMIC DNA]</scope>
    <source>
        <strain evidence="1 2">LHR20</strain>
    </source>
</reference>
<name>A0A2I0R5F2_9FLAO</name>
<dbReference type="PROSITE" id="PS51257">
    <property type="entry name" value="PROKAR_LIPOPROTEIN"/>
    <property type="match status" value="1"/>
</dbReference>
<organism evidence="1 2">
    <name type="scientific">Brumimicrobium salinarum</name>
    <dbReference type="NCBI Taxonomy" id="2058658"/>
    <lineage>
        <taxon>Bacteria</taxon>
        <taxon>Pseudomonadati</taxon>
        <taxon>Bacteroidota</taxon>
        <taxon>Flavobacteriia</taxon>
        <taxon>Flavobacteriales</taxon>
        <taxon>Crocinitomicaceae</taxon>
        <taxon>Brumimicrobium</taxon>
    </lineage>
</organism>
<protein>
    <submittedName>
        <fullName evidence="1">Uncharacterized protein</fullName>
    </submittedName>
</protein>
<proteinExistence type="predicted"/>
<dbReference type="RefSeq" id="WP_101332957.1">
    <property type="nucleotide sequence ID" value="NZ_PJNI01000001.1"/>
</dbReference>
<sequence length="228" mass="26826">MRNTTFILAISVGLLFGCKSSENKKIIAQNKTCFCENDSLINHYTVECDTILLSNKSKLYWQFNCDRIWLTLDNVNGQKKIIDSLQIELYPLTYRLGYHLIKEFDNTILFRSGCPANGPCVYNLIDKFTGEKIKEFDQLICIDTEDDNYNFEFIVYLSDTTDHIIIYYINNEKLLKIPFAENLTSMAYPQQQFEEMTLKYNNLELTYWTNDNTKKTLNINLKDEKYSH</sequence>
<dbReference type="Proteomes" id="UP000236654">
    <property type="component" value="Unassembled WGS sequence"/>
</dbReference>
<evidence type="ECO:0000313" key="2">
    <source>
        <dbReference type="Proteomes" id="UP000236654"/>
    </source>
</evidence>
<gene>
    <name evidence="1" type="ORF">CW751_00275</name>
</gene>
<accession>A0A2I0R5F2</accession>
<dbReference type="AlphaFoldDB" id="A0A2I0R5F2"/>
<comment type="caution">
    <text evidence="1">The sequence shown here is derived from an EMBL/GenBank/DDBJ whole genome shotgun (WGS) entry which is preliminary data.</text>
</comment>
<evidence type="ECO:0000313" key="1">
    <source>
        <dbReference type="EMBL" id="PKR81811.1"/>
    </source>
</evidence>